<evidence type="ECO:0000256" key="2">
    <source>
        <dbReference type="ARBA" id="ARBA00023002"/>
    </source>
</evidence>
<sequence>MSDAIPVIDIGHYGTDSARSAAIAAETDRACRETGFFLITGHQVPGHDISTLFEETRRFFRLPDEQKLKSRGPGGHIARGYTPFLGETLAAGAESGTVTHAPDAKEMLDFGPEHPEDTVAENDFFAPDIWPEQPPGLSPAIRLYTRHMLSLAGTLLRIFAQASAFPKRSSSTLTAGTSAPCA</sequence>
<reference evidence="5 6" key="1">
    <citation type="journal article" date="2020" name="Int. J. Syst. Evol. Microbiol.">
        <title>Novel acetic acid bacteria from cider fermentations: Acetobacter conturbans sp. nov. and Acetobacter fallax sp. nov.</title>
        <authorList>
            <person name="Sombolestani A.S."/>
            <person name="Cleenwerck I."/>
            <person name="Cnockaert M."/>
            <person name="Borremans W."/>
            <person name="Wieme A.D."/>
            <person name="De Vuyst L."/>
            <person name="Vandamme P."/>
        </authorList>
    </citation>
    <scope>NUCLEOTIDE SEQUENCE [LARGE SCALE GENOMIC DNA]</scope>
    <source>
        <strain evidence="5 6">LMG 30640</strain>
    </source>
</reference>
<evidence type="ECO:0000313" key="5">
    <source>
        <dbReference type="EMBL" id="NHN83325.1"/>
    </source>
</evidence>
<keyword evidence="2" id="KW-0560">Oxidoreductase</keyword>
<dbReference type="PANTHER" id="PTHR10209:SF885">
    <property type="entry name" value="2OG-FE(II) OXYGENASE FAMILY, PUTATIVE (AFU_ORTHOLOGUE AFUA_2G00750)-RELATED"/>
    <property type="match status" value="1"/>
</dbReference>
<gene>
    <name evidence="5" type="ORF">GOB93_01550</name>
</gene>
<keyword evidence="3" id="KW-0408">Iron</keyword>
<proteinExistence type="predicted"/>
<dbReference type="InterPro" id="IPR026992">
    <property type="entry name" value="DIOX_N"/>
</dbReference>
<accession>A0ABX0JJL4</accession>
<comment type="caution">
    <text evidence="5">The sequence shown here is derived from an EMBL/GenBank/DDBJ whole genome shotgun (WGS) entry which is preliminary data.</text>
</comment>
<dbReference type="Pfam" id="PF14226">
    <property type="entry name" value="DIOX_N"/>
    <property type="match status" value="1"/>
</dbReference>
<dbReference type="InterPro" id="IPR027443">
    <property type="entry name" value="IPNS-like_sf"/>
</dbReference>
<evidence type="ECO:0000256" key="3">
    <source>
        <dbReference type="ARBA" id="ARBA00023004"/>
    </source>
</evidence>
<keyword evidence="1" id="KW-0479">Metal-binding</keyword>
<organism evidence="5 6">
    <name type="scientific">Acetobacter musti</name>
    <dbReference type="NCBI Taxonomy" id="864732"/>
    <lineage>
        <taxon>Bacteria</taxon>
        <taxon>Pseudomonadati</taxon>
        <taxon>Pseudomonadota</taxon>
        <taxon>Alphaproteobacteria</taxon>
        <taxon>Acetobacterales</taxon>
        <taxon>Acetobacteraceae</taxon>
        <taxon>Acetobacter</taxon>
    </lineage>
</organism>
<evidence type="ECO:0000256" key="1">
    <source>
        <dbReference type="ARBA" id="ARBA00022723"/>
    </source>
</evidence>
<dbReference type="PANTHER" id="PTHR10209">
    <property type="entry name" value="OXIDOREDUCTASE, 2OG-FE II OXYGENASE FAMILY PROTEIN"/>
    <property type="match status" value="1"/>
</dbReference>
<dbReference type="Gene3D" id="2.60.120.330">
    <property type="entry name" value="B-lactam Antibiotic, Isopenicillin N Synthase, Chain"/>
    <property type="match status" value="1"/>
</dbReference>
<evidence type="ECO:0000259" key="4">
    <source>
        <dbReference type="Pfam" id="PF14226"/>
    </source>
</evidence>
<dbReference type="EMBL" id="WOTB01000002">
    <property type="protein sequence ID" value="NHN83325.1"/>
    <property type="molecule type" value="Genomic_DNA"/>
</dbReference>
<dbReference type="RefSeq" id="WP_173581771.1">
    <property type="nucleotide sequence ID" value="NZ_WOTB01000002.1"/>
</dbReference>
<name>A0ABX0JJL4_9PROT</name>
<keyword evidence="6" id="KW-1185">Reference proteome</keyword>
<protein>
    <recommendedName>
        <fullName evidence="4">Non-haem dioxygenase N-terminal domain-containing protein</fullName>
    </recommendedName>
</protein>
<evidence type="ECO:0000313" key="6">
    <source>
        <dbReference type="Proteomes" id="UP000635278"/>
    </source>
</evidence>
<feature type="domain" description="Non-haem dioxygenase N-terminal" evidence="4">
    <location>
        <begin position="5"/>
        <end position="133"/>
    </location>
</feature>
<dbReference type="Proteomes" id="UP000635278">
    <property type="component" value="Unassembled WGS sequence"/>
</dbReference>
<dbReference type="SUPFAM" id="SSF51197">
    <property type="entry name" value="Clavaminate synthase-like"/>
    <property type="match status" value="1"/>
</dbReference>